<organism evidence="3 4">
    <name type="scientific">Sitophilus oryzae</name>
    <name type="common">Rice weevil</name>
    <name type="synonym">Curculio oryzae</name>
    <dbReference type="NCBI Taxonomy" id="7048"/>
    <lineage>
        <taxon>Eukaryota</taxon>
        <taxon>Metazoa</taxon>
        <taxon>Ecdysozoa</taxon>
        <taxon>Arthropoda</taxon>
        <taxon>Hexapoda</taxon>
        <taxon>Insecta</taxon>
        <taxon>Pterygota</taxon>
        <taxon>Neoptera</taxon>
        <taxon>Endopterygota</taxon>
        <taxon>Coleoptera</taxon>
        <taxon>Polyphaga</taxon>
        <taxon>Cucujiformia</taxon>
        <taxon>Curculionidae</taxon>
        <taxon>Dryophthorinae</taxon>
        <taxon>Sitophilus</taxon>
    </lineage>
</organism>
<dbReference type="PANTHER" id="PTHR45749:SF37">
    <property type="entry name" value="OS05G0311600 PROTEIN"/>
    <property type="match status" value="1"/>
</dbReference>
<dbReference type="OrthoDB" id="6778582at2759"/>
<dbReference type="RefSeq" id="XP_030767531.1">
    <property type="nucleotide sequence ID" value="XM_030911671.1"/>
</dbReference>
<feature type="region of interest" description="Disordered" evidence="1">
    <location>
        <begin position="95"/>
        <end position="115"/>
    </location>
</feature>
<dbReference type="InParanoid" id="A0A6J2YWG5"/>
<evidence type="ECO:0000313" key="3">
    <source>
        <dbReference type="Proteomes" id="UP000504635"/>
    </source>
</evidence>
<evidence type="ECO:0000313" key="4">
    <source>
        <dbReference type="RefSeq" id="XP_030767531.1"/>
    </source>
</evidence>
<feature type="domain" description="TTF-type" evidence="2">
    <location>
        <begin position="148"/>
        <end position="237"/>
    </location>
</feature>
<dbReference type="KEGG" id="soy:115891242"/>
<keyword evidence="3" id="KW-1185">Reference proteome</keyword>
<feature type="compositionally biased region" description="Polar residues" evidence="1">
    <location>
        <begin position="102"/>
        <end position="113"/>
    </location>
</feature>
<dbReference type="PANTHER" id="PTHR45749">
    <property type="match status" value="1"/>
</dbReference>
<dbReference type="InterPro" id="IPR025398">
    <property type="entry name" value="DUF4371"/>
</dbReference>
<evidence type="ECO:0000256" key="1">
    <source>
        <dbReference type="SAM" id="MobiDB-lite"/>
    </source>
</evidence>
<proteinExistence type="predicted"/>
<name>A0A6J2YWG5_SITOR</name>
<accession>A0A6J2YWG5</accession>
<dbReference type="Pfam" id="PF14291">
    <property type="entry name" value="DUF4371"/>
    <property type="match status" value="1"/>
</dbReference>
<reference evidence="4" key="1">
    <citation type="submission" date="2025-08" db="UniProtKB">
        <authorList>
            <consortium name="RefSeq"/>
        </authorList>
    </citation>
    <scope>IDENTIFICATION</scope>
    <source>
        <tissue evidence="4">Gonads</tissue>
    </source>
</reference>
<dbReference type="AlphaFoldDB" id="A0A6J2YWG5"/>
<dbReference type="InterPro" id="IPR012337">
    <property type="entry name" value="RNaseH-like_sf"/>
</dbReference>
<protein>
    <submittedName>
        <fullName evidence="4">Zinc finger MYM-type protein 1-like</fullName>
    </submittedName>
</protein>
<sequence>MSDKKRTLREYFSSVATSSGNGTLKKKKINDDTKADIINHDHDKLEKELMDRKINNNDENGKLMNDCGDAETNSGSESLHSSLLSVFSELNITDEDEDDEQNISPNSVSNVPLQISKPVGPNDLAVSLEDGPVQPKLKVFGQKKYGNRWRSFKSHWFERFTWLEYSALEDSAYCFPCRFFSSQRFEKNVSFISLGYNNWKRAMETDSGFRKHLISEQHKKSEVMWTEFKLKKDKNISVINQLCDANLKQIEEDRKYLGIIIECLLFISIQGISFRGHNETEHSSNKGNFLELINFLANNNSVPNNFLKLRLQNAHKNAKYLHPTVQNEILKTISDLIVKEIYVEVNKCDFYAIMVDETKDISKNEQISIVIRYYYQGTIYERFLGFKCAEALNARTLFAHIKSTLKECNIDINKCIAQTYDGASVMSGKSSGVQSLFQQEVPQAIYIHCFNHKLNLVLVDACKHVKETDEFFAILEKLYVFCSGSNIHIKFIKLQKQICPDRKPIELKRVCFTRRSFFLGIGI</sequence>
<dbReference type="InterPro" id="IPR006580">
    <property type="entry name" value="Znf_TTF"/>
</dbReference>
<dbReference type="Proteomes" id="UP000504635">
    <property type="component" value="Unplaced"/>
</dbReference>
<dbReference type="SMART" id="SM00597">
    <property type="entry name" value="ZnF_TTF"/>
    <property type="match status" value="1"/>
</dbReference>
<dbReference type="SUPFAM" id="SSF53098">
    <property type="entry name" value="Ribonuclease H-like"/>
    <property type="match status" value="1"/>
</dbReference>
<gene>
    <name evidence="4" type="primary">LOC115891242</name>
</gene>
<evidence type="ECO:0000259" key="2">
    <source>
        <dbReference type="SMART" id="SM00597"/>
    </source>
</evidence>
<dbReference type="GeneID" id="115891242"/>